<protein>
    <submittedName>
        <fullName evidence="3">Phosphate/phosphite/phosphonate ABC transporter substrate-binding protein</fullName>
    </submittedName>
</protein>
<dbReference type="SUPFAM" id="SSF53850">
    <property type="entry name" value="Periplasmic binding protein-like II"/>
    <property type="match status" value="1"/>
</dbReference>
<evidence type="ECO:0000313" key="3">
    <source>
        <dbReference type="EMBL" id="TRO78427.1"/>
    </source>
</evidence>
<name>A0A550J5A9_9BACT</name>
<evidence type="ECO:0000313" key="4">
    <source>
        <dbReference type="Proteomes" id="UP000317155"/>
    </source>
</evidence>
<keyword evidence="2" id="KW-0732">Signal</keyword>
<dbReference type="Pfam" id="PF12974">
    <property type="entry name" value="Phosphonate-bd"/>
    <property type="match status" value="1"/>
</dbReference>
<accession>A0A550J5A9</accession>
<dbReference type="Gene3D" id="3.40.190.10">
    <property type="entry name" value="Periplasmic binding protein-like II"/>
    <property type="match status" value="2"/>
</dbReference>
<gene>
    <name evidence="3" type="ORF">FL622_16440</name>
</gene>
<dbReference type="NCBIfam" id="TIGR01098">
    <property type="entry name" value="3A0109s03R"/>
    <property type="match status" value="1"/>
</dbReference>
<sequence>MHKKLHVSAKYLILLVIGCVFFLHGCGRQDSALAQETPEIKRPTIKIGLIPEQNLFEQKKRYAPLFDYLSAELGVVFESHILSRYGNIVDNFNELGLDGAFMGSFTGALAIQKLGVEPLVRPQHVNGTSTYFGLVFARKGSGLGSAESLRGKRMVFVDRATTAGYLLPLAYFKKIGISDYENWFDKFYFSGTHEDAIMDVLNGLADVGAAKNTVYENLVLKDLNHMDKLEILATSPPVPSNALLVKSTFPADFKILLRNKLLTMDQSAAGRKALAEINSTKFIETTVADYQPVLDYATSIGINLAEYDYRNQ</sequence>
<dbReference type="PANTHER" id="PTHR35841">
    <property type="entry name" value="PHOSPHONATES-BINDING PERIPLASMIC PROTEIN"/>
    <property type="match status" value="1"/>
</dbReference>
<dbReference type="RefSeq" id="WP_092055209.1">
    <property type="nucleotide sequence ID" value="NZ_FOJJ01000010.1"/>
</dbReference>
<organism evidence="3 4">
    <name type="scientific">Trichloromonas acetexigens</name>
    <dbReference type="NCBI Taxonomy" id="38815"/>
    <lineage>
        <taxon>Bacteria</taxon>
        <taxon>Pseudomonadati</taxon>
        <taxon>Thermodesulfobacteriota</taxon>
        <taxon>Desulfuromonadia</taxon>
        <taxon>Desulfuromonadales</taxon>
        <taxon>Trichloromonadaceae</taxon>
        <taxon>Trichloromonas</taxon>
    </lineage>
</organism>
<dbReference type="AlphaFoldDB" id="A0A550J5A9"/>
<dbReference type="InterPro" id="IPR005770">
    <property type="entry name" value="PhnD"/>
</dbReference>
<comment type="similarity">
    <text evidence="1">Belongs to the phosphate/phosphite/phosphonate binding protein family.</text>
</comment>
<proteinExistence type="inferred from homology"/>
<dbReference type="GO" id="GO:0043190">
    <property type="term" value="C:ATP-binding cassette (ABC) transporter complex"/>
    <property type="evidence" value="ECO:0007669"/>
    <property type="project" value="InterPro"/>
</dbReference>
<evidence type="ECO:0000256" key="1">
    <source>
        <dbReference type="ARBA" id="ARBA00007162"/>
    </source>
</evidence>
<dbReference type="OrthoDB" id="5393414at2"/>
<dbReference type="GO" id="GO:0055085">
    <property type="term" value="P:transmembrane transport"/>
    <property type="evidence" value="ECO:0007669"/>
    <property type="project" value="InterPro"/>
</dbReference>
<reference evidence="3 4" key="1">
    <citation type="submission" date="2019-07" db="EMBL/GenBank/DDBJ databases">
        <title>Insights of Desulfuromonas acetexigens electromicrobiology.</title>
        <authorList>
            <person name="Katuri K."/>
            <person name="Sapireddy V."/>
            <person name="Shaw D.R."/>
            <person name="Saikaly P."/>
        </authorList>
    </citation>
    <scope>NUCLEOTIDE SEQUENCE [LARGE SCALE GENOMIC DNA]</scope>
    <source>
        <strain evidence="3 4">2873</strain>
    </source>
</reference>
<dbReference type="Proteomes" id="UP000317155">
    <property type="component" value="Unassembled WGS sequence"/>
</dbReference>
<evidence type="ECO:0000256" key="2">
    <source>
        <dbReference type="ARBA" id="ARBA00022729"/>
    </source>
</evidence>
<dbReference type="EMBL" id="VJVV01000018">
    <property type="protein sequence ID" value="TRO78427.1"/>
    <property type="molecule type" value="Genomic_DNA"/>
</dbReference>
<dbReference type="CDD" id="cd01071">
    <property type="entry name" value="PBP2_PhnD_like"/>
    <property type="match status" value="1"/>
</dbReference>
<dbReference type="PANTHER" id="PTHR35841:SF1">
    <property type="entry name" value="PHOSPHONATES-BINDING PERIPLASMIC PROTEIN"/>
    <property type="match status" value="1"/>
</dbReference>
<keyword evidence="4" id="KW-1185">Reference proteome</keyword>
<comment type="caution">
    <text evidence="3">The sequence shown here is derived from an EMBL/GenBank/DDBJ whole genome shotgun (WGS) entry which is preliminary data.</text>
</comment>